<gene>
    <name evidence="2" type="ORF">GN234_08470</name>
</gene>
<proteinExistence type="predicted"/>
<organism evidence="2 3">
    <name type="scientific">Pseudomonas bijieensis</name>
    <dbReference type="NCBI Taxonomy" id="2681983"/>
    <lineage>
        <taxon>Bacteria</taxon>
        <taxon>Pseudomonadati</taxon>
        <taxon>Pseudomonadota</taxon>
        <taxon>Gammaproteobacteria</taxon>
        <taxon>Pseudomonadales</taxon>
        <taxon>Pseudomonadaceae</taxon>
        <taxon>Pseudomonas</taxon>
    </lineage>
</organism>
<protein>
    <recommendedName>
        <fullName evidence="4">Phage tail assembly chaperone protein</fullName>
    </recommendedName>
</protein>
<feature type="region of interest" description="Disordered" evidence="1">
    <location>
        <begin position="114"/>
        <end position="134"/>
    </location>
</feature>
<dbReference type="AlphaFoldDB" id="A0A6N1CA94"/>
<evidence type="ECO:0000313" key="3">
    <source>
        <dbReference type="Proteomes" id="UP000509545"/>
    </source>
</evidence>
<evidence type="ECO:0000256" key="1">
    <source>
        <dbReference type="SAM" id="MobiDB-lite"/>
    </source>
</evidence>
<reference evidence="2 3" key="1">
    <citation type="submission" date="2020-02" db="EMBL/GenBank/DDBJ databases">
        <authorList>
            <person name="Liang J."/>
        </authorList>
    </citation>
    <scope>NUCLEOTIDE SEQUENCE [LARGE SCALE GENOMIC DNA]</scope>
    <source>
        <strain evidence="2 3">L22-9</strain>
    </source>
</reference>
<dbReference type="EMBL" id="CP048810">
    <property type="protein sequence ID" value="QKS81974.1"/>
    <property type="molecule type" value="Genomic_DNA"/>
</dbReference>
<dbReference type="RefSeq" id="WP_176688282.1">
    <property type="nucleotide sequence ID" value="NZ_CP048810.1"/>
</dbReference>
<accession>A0A6N1CA94</accession>
<evidence type="ECO:0000313" key="2">
    <source>
        <dbReference type="EMBL" id="QKS81974.1"/>
    </source>
</evidence>
<dbReference type="KEGG" id="pbz:GN234_08470"/>
<sequence>MQWARVENGAVVETTDIDPDERFHPDLFWQSCPVDVRPGWVLIDGEFVALSESPPSERADAERVWRNTELLSTEWLITRHRDEQDLAQDTTLTMEQFSELLGYRKALRDWPQSERFPDSQYRPLAPPWIAEQTQ</sequence>
<dbReference type="Proteomes" id="UP000509545">
    <property type="component" value="Chromosome"/>
</dbReference>
<keyword evidence="3" id="KW-1185">Reference proteome</keyword>
<evidence type="ECO:0008006" key="4">
    <source>
        <dbReference type="Google" id="ProtNLM"/>
    </source>
</evidence>
<name>A0A6N1CA94_9PSED</name>